<dbReference type="PROSITE" id="PS00086">
    <property type="entry name" value="CYTOCHROME_P450"/>
    <property type="match status" value="1"/>
</dbReference>
<keyword evidence="5" id="KW-0349">Heme</keyword>
<dbReference type="InterPro" id="IPR019775">
    <property type="entry name" value="WD40_repeat_CS"/>
</dbReference>
<evidence type="ECO:0000313" key="9">
    <source>
        <dbReference type="EMBL" id="QRW24925.1"/>
    </source>
</evidence>
<feature type="repeat" description="WD" evidence="6">
    <location>
        <begin position="1429"/>
        <end position="1470"/>
    </location>
</feature>
<evidence type="ECO:0000256" key="1">
    <source>
        <dbReference type="ARBA" id="ARBA00022574"/>
    </source>
</evidence>
<feature type="repeat" description="WD" evidence="6">
    <location>
        <begin position="1559"/>
        <end position="1600"/>
    </location>
</feature>
<dbReference type="InterPro" id="IPR002401">
    <property type="entry name" value="Cyt_P450_E_grp-I"/>
</dbReference>
<dbReference type="PANTHER" id="PTHR44129">
    <property type="entry name" value="WD REPEAT-CONTAINING PROTEIN POP1"/>
    <property type="match status" value="1"/>
</dbReference>
<feature type="repeat" description="WD" evidence="6">
    <location>
        <begin position="1309"/>
        <end position="1350"/>
    </location>
</feature>
<dbReference type="InterPro" id="IPR017972">
    <property type="entry name" value="Cyt_P450_CS"/>
</dbReference>
<gene>
    <name evidence="9" type="ORF">RhiXN_11837</name>
</gene>
<evidence type="ECO:0000256" key="3">
    <source>
        <dbReference type="ARBA" id="ARBA00022737"/>
    </source>
</evidence>
<dbReference type="PRINTS" id="PR00320">
    <property type="entry name" value="GPROTEINBRPT"/>
</dbReference>
<dbReference type="CDD" id="cd11065">
    <property type="entry name" value="CYP64-like"/>
    <property type="match status" value="1"/>
</dbReference>
<dbReference type="Pfam" id="PF00067">
    <property type="entry name" value="p450"/>
    <property type="match status" value="1"/>
</dbReference>
<dbReference type="KEGG" id="rsx:RhiXN_11837"/>
<feature type="chain" id="PRO_5034134903" evidence="7">
    <location>
        <begin position="19"/>
        <end position="1814"/>
    </location>
</feature>
<dbReference type="InterPro" id="IPR015943">
    <property type="entry name" value="WD40/YVTN_repeat-like_dom_sf"/>
</dbReference>
<dbReference type="Pfam" id="PF00400">
    <property type="entry name" value="WD40"/>
    <property type="match status" value="14"/>
</dbReference>
<dbReference type="GO" id="GO:0020037">
    <property type="term" value="F:heme binding"/>
    <property type="evidence" value="ECO:0007669"/>
    <property type="project" value="InterPro"/>
</dbReference>
<evidence type="ECO:0000256" key="6">
    <source>
        <dbReference type="PROSITE-ProRule" id="PRU00221"/>
    </source>
</evidence>
<evidence type="ECO:0000259" key="8">
    <source>
        <dbReference type="PROSITE" id="PS50837"/>
    </source>
</evidence>
<proteinExistence type="predicted"/>
<dbReference type="InterPro" id="IPR050349">
    <property type="entry name" value="WD_LIS1/nudF_dynein_reg"/>
</dbReference>
<dbReference type="SUPFAM" id="SSF50978">
    <property type="entry name" value="WD40 repeat-like"/>
    <property type="match status" value="2"/>
</dbReference>
<evidence type="ECO:0000256" key="2">
    <source>
        <dbReference type="ARBA" id="ARBA00022723"/>
    </source>
</evidence>
<dbReference type="GO" id="GO:0016705">
    <property type="term" value="F:oxidoreductase activity, acting on paired donors, with incorporation or reduction of molecular oxygen"/>
    <property type="evidence" value="ECO:0007669"/>
    <property type="project" value="InterPro"/>
</dbReference>
<feature type="repeat" description="WD" evidence="6">
    <location>
        <begin position="1221"/>
        <end position="1262"/>
    </location>
</feature>
<keyword evidence="7" id="KW-0732">Signal</keyword>
<dbReference type="GO" id="GO:0005506">
    <property type="term" value="F:iron ion binding"/>
    <property type="evidence" value="ECO:0007669"/>
    <property type="project" value="InterPro"/>
</dbReference>
<dbReference type="PROSITE" id="PS00678">
    <property type="entry name" value="WD_REPEATS_1"/>
    <property type="match status" value="1"/>
</dbReference>
<dbReference type="Gene3D" id="3.40.50.300">
    <property type="entry name" value="P-loop containing nucleotide triphosphate hydrolases"/>
    <property type="match status" value="1"/>
</dbReference>
<keyword evidence="3" id="KW-0677">Repeat</keyword>
<dbReference type="InterPro" id="IPR007111">
    <property type="entry name" value="NACHT_NTPase"/>
</dbReference>
<evidence type="ECO:0000256" key="7">
    <source>
        <dbReference type="SAM" id="SignalP"/>
    </source>
</evidence>
<keyword evidence="2 5" id="KW-0479">Metal-binding</keyword>
<feature type="binding site" description="axial binding residue" evidence="5">
    <location>
        <position position="443"/>
    </location>
    <ligand>
        <name>heme</name>
        <dbReference type="ChEBI" id="CHEBI:30413"/>
    </ligand>
    <ligandPart>
        <name>Fe</name>
        <dbReference type="ChEBI" id="CHEBI:18248"/>
    </ligandPart>
</feature>
<dbReference type="InterPro" id="IPR020472">
    <property type="entry name" value="WD40_PAC1"/>
</dbReference>
<feature type="repeat" description="WD" evidence="6">
    <location>
        <begin position="1472"/>
        <end position="1513"/>
    </location>
</feature>
<dbReference type="CDD" id="cd00200">
    <property type="entry name" value="WD40"/>
    <property type="match status" value="2"/>
</dbReference>
<dbReference type="InterPro" id="IPR036322">
    <property type="entry name" value="WD40_repeat_dom_sf"/>
</dbReference>
<keyword evidence="4 5" id="KW-0408">Iron</keyword>
<feature type="repeat" description="WD" evidence="6">
    <location>
        <begin position="1646"/>
        <end position="1687"/>
    </location>
</feature>
<dbReference type="EMBL" id="CP059669">
    <property type="protein sequence ID" value="QRW24925.1"/>
    <property type="molecule type" value="Genomic_DNA"/>
</dbReference>
<dbReference type="SUPFAM" id="SSF48264">
    <property type="entry name" value="Cytochrome P450"/>
    <property type="match status" value="1"/>
</dbReference>
<dbReference type="SMART" id="SM00320">
    <property type="entry name" value="WD40"/>
    <property type="match status" value="14"/>
</dbReference>
<dbReference type="PROSITE" id="PS50837">
    <property type="entry name" value="NACHT"/>
    <property type="match status" value="1"/>
</dbReference>
<dbReference type="InterPro" id="IPR056884">
    <property type="entry name" value="NPHP3-like_N"/>
</dbReference>
<feature type="repeat" description="WD" evidence="6">
    <location>
        <begin position="1603"/>
        <end position="1644"/>
    </location>
</feature>
<protein>
    <submittedName>
        <fullName evidence="9">Peptidase C14</fullName>
    </submittedName>
</protein>
<dbReference type="InterPro" id="IPR001680">
    <property type="entry name" value="WD40_rpt"/>
</dbReference>
<reference evidence="9" key="1">
    <citation type="submission" date="2020-05" db="EMBL/GenBank/DDBJ databases">
        <title>Evolutionary and genomic comparisons of hybrid uninucleate and nonhybrid Rhizoctonia fungi.</title>
        <authorList>
            <person name="Li C."/>
            <person name="Chen X."/>
        </authorList>
    </citation>
    <scope>NUCLEOTIDE SEQUENCE</scope>
    <source>
        <strain evidence="9">AG-1 IA</strain>
    </source>
</reference>
<evidence type="ECO:0000256" key="5">
    <source>
        <dbReference type="PIRSR" id="PIRSR602401-1"/>
    </source>
</evidence>
<evidence type="ECO:0000256" key="4">
    <source>
        <dbReference type="ARBA" id="ARBA00023004"/>
    </source>
</evidence>
<dbReference type="Proteomes" id="UP000650533">
    <property type="component" value="Chromosome 12"/>
</dbReference>
<dbReference type="RefSeq" id="XP_043185162.1">
    <property type="nucleotide sequence ID" value="XM_043331652.1"/>
</dbReference>
<dbReference type="Gene3D" id="2.130.10.10">
    <property type="entry name" value="YVTN repeat-like/Quinoprotein amine dehydrogenase"/>
    <property type="match status" value="5"/>
</dbReference>
<evidence type="ECO:0000313" key="10">
    <source>
        <dbReference type="Proteomes" id="UP000650533"/>
    </source>
</evidence>
<feature type="repeat" description="WD" evidence="6">
    <location>
        <begin position="1689"/>
        <end position="1722"/>
    </location>
</feature>
<dbReference type="GeneID" id="67034115"/>
<dbReference type="InterPro" id="IPR036396">
    <property type="entry name" value="Cyt_P450_sf"/>
</dbReference>
<dbReference type="SUPFAM" id="SSF52540">
    <property type="entry name" value="P-loop containing nucleoside triphosphate hydrolases"/>
    <property type="match status" value="1"/>
</dbReference>
<feature type="repeat" description="WD" evidence="6">
    <location>
        <begin position="1385"/>
        <end position="1426"/>
    </location>
</feature>
<feature type="signal peptide" evidence="7">
    <location>
        <begin position="1"/>
        <end position="18"/>
    </location>
</feature>
<dbReference type="Gene3D" id="1.10.630.10">
    <property type="entry name" value="Cytochrome P450"/>
    <property type="match status" value="1"/>
</dbReference>
<dbReference type="PROSITE" id="PS50082">
    <property type="entry name" value="WD_REPEATS_2"/>
    <property type="match status" value="11"/>
</dbReference>
<comment type="cofactor">
    <cofactor evidence="5">
        <name>heme</name>
        <dbReference type="ChEBI" id="CHEBI:30413"/>
    </cofactor>
</comment>
<feature type="domain" description="NACHT" evidence="8">
    <location>
        <begin position="603"/>
        <end position="748"/>
    </location>
</feature>
<feature type="repeat" description="WD" evidence="6">
    <location>
        <begin position="1178"/>
        <end position="1219"/>
    </location>
</feature>
<dbReference type="PRINTS" id="PR00463">
    <property type="entry name" value="EP450I"/>
</dbReference>
<name>A0A8H8P477_9AGAM</name>
<accession>A0A8H8P477</accession>
<organism evidence="9 10">
    <name type="scientific">Rhizoctonia solani</name>
    <dbReference type="NCBI Taxonomy" id="456999"/>
    <lineage>
        <taxon>Eukaryota</taxon>
        <taxon>Fungi</taxon>
        <taxon>Dikarya</taxon>
        <taxon>Basidiomycota</taxon>
        <taxon>Agaricomycotina</taxon>
        <taxon>Agaricomycetes</taxon>
        <taxon>Cantharellales</taxon>
        <taxon>Ceratobasidiaceae</taxon>
        <taxon>Rhizoctonia</taxon>
    </lineage>
</organism>
<dbReference type="GO" id="GO:0004497">
    <property type="term" value="F:monooxygenase activity"/>
    <property type="evidence" value="ECO:0007669"/>
    <property type="project" value="InterPro"/>
</dbReference>
<keyword evidence="1 6" id="KW-0853">WD repeat</keyword>
<dbReference type="InterPro" id="IPR027417">
    <property type="entry name" value="P-loop_NTPase"/>
</dbReference>
<dbReference type="Pfam" id="PF24883">
    <property type="entry name" value="NPHP3_N"/>
    <property type="match status" value="1"/>
</dbReference>
<dbReference type="PROSITE" id="PS50294">
    <property type="entry name" value="WD_REPEATS_REGION"/>
    <property type="match status" value="9"/>
</dbReference>
<sequence length="1814" mass="200815">MLSNAGLQVAVLTSLCGAALYVQHQKRKQARLPLPPSVKSDPIIGHLRYLPSDDEPRAYRDWGKELDSDIISMTVLGQTIVVINSLDTATELLGKRSSIYSDRPELPMLNDEKLVGWGNNTGNIRYGDNWRMQRRLTHAVLHKKASEDLWPGMVKQTRLALQRLLDNPDNFTEEFRRMSGSTLLSSVYGYEVSSYDDGLVKVVENAVHRISEAALSGNFYVNTIVWMKYIPAWMPGAAWKRTANAWRRDVQEMVNVPYSWAKDQISKGIAPHSILRQMLGLSKDGDSHSEEARQQLEERIRWATATLFAAGTDTSVATVIVFVLAMVLHPEVQAKAQAEIDTVLGGSRLPEMTDRESLPYVCCIVKEVLRWWPAFPLGVPHASTQDDVYRGYFIPKGSTVIGNTWAICNDPNLYPNPERFYPDRFLDPSVPNAPGFGYGRRSCPGVHFAESTLFITMCTLLTVFDISPALDENGNLVLPKVEKGPNLMIRSIAKQTEVIKKRRDQPLERNLEKAEQYRQEVLRAYRGIESAFRQLQTDATMDIWSSVGEQTANSRLHQLFPSRLAPHNSTLSTEVDRRACTKHTRTQILLELDQWSADPQKPNVYWMNGMAGTGKTTIAYTFAESLKRRGLLGASFFCTRASSECQDVGRIIPTITYQLARYSMSFQSAVVKVLGSDPDIGTRAIAEQCEQLIKEPLAQVKDVIPGGLVVVIDALDECNNANGVRTILDVLFRITPNLPLKFFITSRPEPIIRHRIEALSDLNRSMCVLHEIEKWMVEADIELYLREELDDSVSDQNLSQLAKLSGNLFIYAATAIRYIRPTGTIVDPDRLETILISSTNSGFQHSDINELYTTILEAAVHQSGRDSQEQQQMRLILWTAVCTREPVNIDTLAALTGIKATKVNTLLQSLYSVLHVSRATSMITTLHASFPDFMFGEARSSKFYCDEAKHSQLLAKQCFQVMEAQLRFNICSLETSFIPDREVQDLEDRITRLISPTLSYVAHHWGYHVVKGAPCETVRNGLKEFLSQRLLFWMEVLSLKRTLDKGMSMLSALKPWMAVEDISSDLSKLLNDSWIFVSKYAAGSVSQSTPHIYISALAFCDHSSSVHKQYWGRTRGLLSLKGSAMEQSQTPLLAAWSIRSGALSLAFSPDGSRFAIGFKDGTVHVFHAHDGTIALGPLEGHTSGVECVAFSPNGLLLASGSGDKTILVRDAQTGTCIYDAIKGHEGGVTSALFSPDGKHILSGSWDQTTRMWDSGDGSLIPNSIKHHPDEINCTAFSPDGKHVACGLWSNKSPIIVYNASTSESLPFSFAAHRTSVESIAFSPHGKHLVTGHRSGDLRVWSLQDGTPTHSPPTVHSNTITSIRFSPLGDKLVTASYDSYSNPCLLGTHDDWVFSAVFSPDGTRVASCSHDRTLKMWNAFHSTSSHTSRWTAPTKAVYSVAISPDGSRIAAAGGDKAIYMFNTRDGTAALEPLVAHTGEIHSVVFSGNGRYLVSGSNDKRMCLWDTASGKLLSNPVAGHENFICSVSFSPDSRQVVSASWDKTIRMWHVDDGALTPTDLVGTHDSRVNSAVFSPDGARIVSGCDDRKIRMWDSQTLSLLFDLFRSQQHERIWSVTFSSDGKLIASGSDDGTIFIFDSHSGEMVLGPLKAHQDSVRSVLFSPDGNHIVSGSADRRVGVWRVEDGAPACEPLEGHQSGISSMACSPEGAYIVSGSWDSTIRVWKVLGRGVVSNSSQSASSTSDQREPHRAIAGGLKIDSDGWARNRSSQLLFWVPSHLHFLFPSLKTVHYIGPEGTLQMDYSNPLLLGDEWYRCFVG</sequence>
<feature type="repeat" description="WD" evidence="6">
    <location>
        <begin position="1515"/>
        <end position="1556"/>
    </location>
</feature>
<dbReference type="InterPro" id="IPR001128">
    <property type="entry name" value="Cyt_P450"/>
</dbReference>